<comment type="similarity">
    <text evidence="1">Belongs to the patched family.</text>
</comment>
<dbReference type="InterPro" id="IPR000731">
    <property type="entry name" value="SSD"/>
</dbReference>
<dbReference type="SUPFAM" id="SSF82866">
    <property type="entry name" value="Multidrug efflux transporter AcrB transmembrane domain"/>
    <property type="match status" value="2"/>
</dbReference>
<keyword evidence="5 10" id="KW-0472">Membrane</keyword>
<evidence type="ECO:0000313" key="13">
    <source>
        <dbReference type="Proteomes" id="UP000053872"/>
    </source>
</evidence>
<dbReference type="Pfam" id="PF02460">
    <property type="entry name" value="Patched"/>
    <property type="match status" value="1"/>
</dbReference>
<evidence type="ECO:0000256" key="2">
    <source>
        <dbReference type="ARBA" id="ARBA00022475"/>
    </source>
</evidence>
<proteinExistence type="inferred from homology"/>
<evidence type="ECO:0000313" key="12">
    <source>
        <dbReference type="EMBL" id="PKK32152.1"/>
    </source>
</evidence>
<evidence type="ECO:0000256" key="7">
    <source>
        <dbReference type="ARBA" id="ARBA00057027"/>
    </source>
</evidence>
<feature type="transmembrane region" description="Helical" evidence="10">
    <location>
        <begin position="366"/>
        <end position="389"/>
    </location>
</feature>
<evidence type="ECO:0000256" key="1">
    <source>
        <dbReference type="ARBA" id="ARBA00005585"/>
    </source>
</evidence>
<organism evidence="12 13">
    <name type="scientific">Columba livia</name>
    <name type="common">Rock dove</name>
    <dbReference type="NCBI Taxonomy" id="8932"/>
    <lineage>
        <taxon>Eukaryota</taxon>
        <taxon>Metazoa</taxon>
        <taxon>Chordata</taxon>
        <taxon>Craniata</taxon>
        <taxon>Vertebrata</taxon>
        <taxon>Euteleostomi</taxon>
        <taxon>Archelosauria</taxon>
        <taxon>Archosauria</taxon>
        <taxon>Dinosauria</taxon>
        <taxon>Saurischia</taxon>
        <taxon>Theropoda</taxon>
        <taxon>Coelurosauria</taxon>
        <taxon>Aves</taxon>
        <taxon>Neognathae</taxon>
        <taxon>Neoaves</taxon>
        <taxon>Columbimorphae</taxon>
        <taxon>Columbiformes</taxon>
        <taxon>Columbidae</taxon>
        <taxon>Columba</taxon>
    </lineage>
</organism>
<evidence type="ECO:0000256" key="10">
    <source>
        <dbReference type="SAM" id="Phobius"/>
    </source>
</evidence>
<evidence type="ECO:0000256" key="5">
    <source>
        <dbReference type="ARBA" id="ARBA00023136"/>
    </source>
</evidence>
<evidence type="ECO:0000256" key="6">
    <source>
        <dbReference type="ARBA" id="ARBA00023180"/>
    </source>
</evidence>
<evidence type="ECO:0000256" key="8">
    <source>
        <dbReference type="ARBA" id="ARBA00060429"/>
    </source>
</evidence>
<keyword evidence="3 10" id="KW-0812">Transmembrane</keyword>
<feature type="transmembrane region" description="Helical" evidence="10">
    <location>
        <begin position="292"/>
        <end position="314"/>
    </location>
</feature>
<dbReference type="InParanoid" id="A0A2I0MR46"/>
<feature type="transmembrane region" description="Helical" evidence="10">
    <location>
        <begin position="785"/>
        <end position="803"/>
    </location>
</feature>
<comment type="function">
    <text evidence="7">May play a role in sperm development or sperm function. However, does not appear to have an essential role in spermatogenesis or male fertility.</text>
</comment>
<feature type="transmembrane region" description="Helical" evidence="10">
    <location>
        <begin position="743"/>
        <end position="765"/>
    </location>
</feature>
<dbReference type="EMBL" id="AKCR02000004">
    <property type="protein sequence ID" value="PKK32152.1"/>
    <property type="molecule type" value="Genomic_DNA"/>
</dbReference>
<dbReference type="FunFam" id="1.20.1640.10:FF:000013">
    <property type="entry name" value="PaTched Related family"/>
    <property type="match status" value="1"/>
</dbReference>
<reference evidence="12 13" key="1">
    <citation type="journal article" date="2013" name="Science">
        <title>Genomic diversity and evolution of the head crest in the rock pigeon.</title>
        <authorList>
            <person name="Shapiro M.D."/>
            <person name="Kronenberg Z."/>
            <person name="Li C."/>
            <person name="Domyan E.T."/>
            <person name="Pan H."/>
            <person name="Campbell M."/>
            <person name="Tan H."/>
            <person name="Huff C.D."/>
            <person name="Hu H."/>
            <person name="Vickrey A.I."/>
            <person name="Nielsen S.C."/>
            <person name="Stringham S.A."/>
            <person name="Hu H."/>
            <person name="Willerslev E."/>
            <person name="Gilbert M.T."/>
            <person name="Yandell M."/>
            <person name="Zhang G."/>
            <person name="Wang J."/>
        </authorList>
    </citation>
    <scope>NUCLEOTIDE SEQUENCE [LARGE SCALE GENOMIC DNA]</scope>
    <source>
        <tissue evidence="12">Blood</tissue>
    </source>
</reference>
<dbReference type="InterPro" id="IPR003392">
    <property type="entry name" value="PTHD_SSD"/>
</dbReference>
<gene>
    <name evidence="12" type="primary">PTCHD3</name>
    <name evidence="12" type="ORF">A306_00002492</name>
</gene>
<dbReference type="GO" id="GO:0097225">
    <property type="term" value="C:sperm midpiece"/>
    <property type="evidence" value="ECO:0007669"/>
    <property type="project" value="UniProtKB-ARBA"/>
</dbReference>
<comment type="subcellular location">
    <subcellularLocation>
        <location evidence="8">Cell projection</location>
        <location evidence="8">Cilium</location>
        <location evidence="8">Flagellum membrane</location>
        <topology evidence="8">Multi-pass membrane protein</topology>
    </subcellularLocation>
</comment>
<name>A0A2I0MR46_COLLI</name>
<comment type="caution">
    <text evidence="12">The sequence shown here is derived from an EMBL/GenBank/DDBJ whole genome shotgun (WGS) entry which is preliminary data.</text>
</comment>
<dbReference type="AlphaFoldDB" id="A0A2I0MR46"/>
<feature type="transmembrane region" description="Helical" evidence="10">
    <location>
        <begin position="689"/>
        <end position="708"/>
    </location>
</feature>
<evidence type="ECO:0000256" key="9">
    <source>
        <dbReference type="ARBA" id="ARBA00074262"/>
    </source>
</evidence>
<evidence type="ECO:0000259" key="11">
    <source>
        <dbReference type="PROSITE" id="PS50156"/>
    </source>
</evidence>
<evidence type="ECO:0000256" key="3">
    <source>
        <dbReference type="ARBA" id="ARBA00022692"/>
    </source>
</evidence>
<keyword evidence="6" id="KW-0325">Glycoprotein</keyword>
<dbReference type="PROSITE" id="PS50156">
    <property type="entry name" value="SSD"/>
    <property type="match status" value="1"/>
</dbReference>
<feature type="transmembrane region" description="Helical" evidence="10">
    <location>
        <begin position="320"/>
        <end position="346"/>
    </location>
</feature>
<accession>A0A2I0MR46</accession>
<dbReference type="Gene3D" id="1.20.1640.10">
    <property type="entry name" value="Multidrug efflux transporter AcrB transmembrane domain"/>
    <property type="match status" value="2"/>
</dbReference>
<protein>
    <recommendedName>
        <fullName evidence="9">Patched domain-containing protein 3</fullName>
    </recommendedName>
</protein>
<feature type="domain" description="SSD" evidence="11">
    <location>
        <begin position="263"/>
        <end position="423"/>
    </location>
</feature>
<feature type="transmembrane region" description="Helical" evidence="10">
    <location>
        <begin position="714"/>
        <end position="736"/>
    </location>
</feature>
<dbReference type="PANTHER" id="PTHR10796">
    <property type="entry name" value="PATCHED-RELATED"/>
    <property type="match status" value="1"/>
</dbReference>
<sequence>MYRAKRARFSLEKTKSEEDLLDAFGYVMGRCREDRARTKNNYHKLYQEKFHQELVQPWGHHDIQAITKALSAPFTPTWGPAKADRDFVQRFFPTNDSERFSAARLPTEGTYAAFIVVATGNGSVLAPAARRDVLRLDAMMRARGYEKLCAVSSGTCAIPNPLQYDEAALENLTFPFSGGLLLGTVLGGVQTDPDGRVLSARALRLLYYLREDGPAAAESRRWLESFLLELPSELAALGITAVRVTYFTSLSRQQEFEGNTKRVIPLFSITYLLTVTFSVISCLRLSCIRNNVWLACCGVVSAGLAVLSSFGLLLFCGVPFVVTVAGAPFLILGVGVDDMFIMIACWEQSSRKEGKSSVKSRLAETYAEAALSVTITTFTDVLAFFIGTWTSFPSVRSFCLYTGTAFVFCYVYTMTFFGAIIVLNHKREQGNRHWLTCMPVGDKDRAEASCLYTACCIGKCSGESPQPESEHPMSIFFKKYYGPFFTNKWIKLLVVLLYGAYLGGSVYGCTQIREGIDLRNLASDDSYVIPFYDDHDKYFSVYGPRVMVVITESVDYWNETVRLGIENCMQNLEDISYVDQNLSESWLRVYTRLANGGLINISSQTLFINNLPILFQMVPGFEWDINKTQDKIEASRFFIQTVNMTSAVDEKNLLSQLRETAKQCSVPLMVYHPAFIYYDQYLVIVQNTIQNIIVATGAMLVVSLLLIPSPLCCLWVTFAIVSVIVGVAGFMTFWNINLDSISMINLVICIGFSVDFSAHISYAFVTSGESSANKRAIEALSLLGYPVLQGAVSTIIGVVVLAAAKTYIFRTFFKIMFLVILFGVLHGLVFIPVFLTFFGNFGRSPHDTKSKKLELRFMNDKGCQKLS</sequence>
<evidence type="ECO:0000256" key="4">
    <source>
        <dbReference type="ARBA" id="ARBA00022989"/>
    </source>
</evidence>
<keyword evidence="4 10" id="KW-1133">Transmembrane helix</keyword>
<dbReference type="Proteomes" id="UP000053872">
    <property type="component" value="Unassembled WGS sequence"/>
</dbReference>
<feature type="transmembrane region" description="Helical" evidence="10">
    <location>
        <begin position="401"/>
        <end position="423"/>
    </location>
</feature>
<dbReference type="PANTHER" id="PTHR10796:SF60">
    <property type="entry name" value="PATCHED DOMAIN-CONTAINING PROTEIN 3"/>
    <property type="match status" value="1"/>
</dbReference>
<keyword evidence="2" id="KW-1003">Cell membrane</keyword>
<feature type="transmembrane region" description="Helical" evidence="10">
    <location>
        <begin position="266"/>
        <end position="285"/>
    </location>
</feature>
<dbReference type="GO" id="GO:0016020">
    <property type="term" value="C:membrane"/>
    <property type="evidence" value="ECO:0007669"/>
    <property type="project" value="InterPro"/>
</dbReference>
<dbReference type="InterPro" id="IPR051697">
    <property type="entry name" value="Patched_domain-protein"/>
</dbReference>
<keyword evidence="13" id="KW-1185">Reference proteome</keyword>
<feature type="transmembrane region" description="Helical" evidence="10">
    <location>
        <begin position="815"/>
        <end position="838"/>
    </location>
</feature>